<dbReference type="Gene3D" id="2.40.33.20">
    <property type="entry name" value="PK beta-barrel domain-like"/>
    <property type="match status" value="1"/>
</dbReference>
<dbReference type="GO" id="GO:0003824">
    <property type="term" value="F:catalytic activity"/>
    <property type="evidence" value="ECO:0007669"/>
    <property type="project" value="InterPro"/>
</dbReference>
<evidence type="ECO:0000313" key="4">
    <source>
        <dbReference type="Proteomes" id="UP000320095"/>
    </source>
</evidence>
<dbReference type="EMBL" id="RCZG01000027">
    <property type="protein sequence ID" value="TPG25542.1"/>
    <property type="molecule type" value="Genomic_DNA"/>
</dbReference>
<comment type="caution">
    <text evidence="3">The sequence shown here is derived from an EMBL/GenBank/DDBJ whole genome shotgun (WGS) entry which is preliminary data.</text>
</comment>
<dbReference type="Pfam" id="PF03473">
    <property type="entry name" value="MOSC"/>
    <property type="match status" value="1"/>
</dbReference>
<dbReference type="InterPro" id="IPR052353">
    <property type="entry name" value="Benzoxazolinone_Detox_Enz"/>
</dbReference>
<organism evidence="3 4">
    <name type="scientific">Mycolicibacterium hodleri</name>
    <dbReference type="NCBI Taxonomy" id="49897"/>
    <lineage>
        <taxon>Bacteria</taxon>
        <taxon>Bacillati</taxon>
        <taxon>Actinomycetota</taxon>
        <taxon>Actinomycetes</taxon>
        <taxon>Mycobacteriales</taxon>
        <taxon>Mycobacteriaceae</taxon>
        <taxon>Mycolicibacterium</taxon>
    </lineage>
</organism>
<evidence type="ECO:0000256" key="1">
    <source>
        <dbReference type="SAM" id="MobiDB-lite"/>
    </source>
</evidence>
<feature type="domain" description="MOSC" evidence="2">
    <location>
        <begin position="68"/>
        <end position="213"/>
    </location>
</feature>
<gene>
    <name evidence="3" type="ORF">EAH80_30525</name>
</gene>
<dbReference type="Proteomes" id="UP000320095">
    <property type="component" value="Unassembled WGS sequence"/>
</dbReference>
<dbReference type="GO" id="GO:0030170">
    <property type="term" value="F:pyridoxal phosphate binding"/>
    <property type="evidence" value="ECO:0007669"/>
    <property type="project" value="InterPro"/>
</dbReference>
<dbReference type="AlphaFoldDB" id="A0A502DL78"/>
<accession>A0A502DL78</accession>
<dbReference type="SUPFAM" id="SSF50800">
    <property type="entry name" value="PK beta-barrel domain-like"/>
    <property type="match status" value="1"/>
</dbReference>
<dbReference type="InterPro" id="IPR011037">
    <property type="entry name" value="Pyrv_Knase-like_insert_dom_sf"/>
</dbReference>
<dbReference type="GO" id="GO:0030151">
    <property type="term" value="F:molybdenum ion binding"/>
    <property type="evidence" value="ECO:0007669"/>
    <property type="project" value="InterPro"/>
</dbReference>
<sequence length="259" mass="27735">MRAGRCASIRTRVTRWSACSRSSGTQRPRRTAAEPRRDYAVTVASVVTVNSAHIGADGKTPRTGIDKRPVEGPVPIRAPGLMRGGLGSGIVGDVIGNRKLHGGDDQAVYAYAREDLDVWAGRLGRDLTNGMFGENITTAGIDVTGALIGERWRVGADGLMLEVTRPRTPCQTFAKRLGIGGWIKTFTHGGSPGAYLRVLEPGSISGGDSVDVIERPDHGITIGFVYRALMLEPDLLPAILEADALPDDLRRLAQRRAAD</sequence>
<dbReference type="PANTHER" id="PTHR30212:SF2">
    <property type="entry name" value="PROTEIN YIIM"/>
    <property type="match status" value="1"/>
</dbReference>
<keyword evidence="4" id="KW-1185">Reference proteome</keyword>
<feature type="region of interest" description="Disordered" evidence="1">
    <location>
        <begin position="54"/>
        <end position="76"/>
    </location>
</feature>
<evidence type="ECO:0000313" key="3">
    <source>
        <dbReference type="EMBL" id="TPG25542.1"/>
    </source>
</evidence>
<protein>
    <submittedName>
        <fullName evidence="3">MOSC domain-containing protein</fullName>
    </submittedName>
</protein>
<proteinExistence type="predicted"/>
<dbReference type="OrthoDB" id="9786134at2"/>
<dbReference type="PANTHER" id="PTHR30212">
    <property type="entry name" value="PROTEIN YIIM"/>
    <property type="match status" value="1"/>
</dbReference>
<name>A0A502DL78_9MYCO</name>
<reference evidence="3 4" key="1">
    <citation type="journal article" date="2019" name="Environ. Microbiol.">
        <title>Species interactions and distinct microbial communities in high Arctic permafrost affected cryosols are associated with the CH4 and CO2 gas fluxes.</title>
        <authorList>
            <person name="Altshuler I."/>
            <person name="Hamel J."/>
            <person name="Turney S."/>
            <person name="Magnuson E."/>
            <person name="Levesque R."/>
            <person name="Greer C."/>
            <person name="Whyte L.G."/>
        </authorList>
    </citation>
    <scope>NUCLEOTIDE SEQUENCE [LARGE SCALE GENOMIC DNA]</scope>
    <source>
        <strain evidence="3 4">S5.20</strain>
    </source>
</reference>
<dbReference type="InterPro" id="IPR005302">
    <property type="entry name" value="MoCF_Sase_C"/>
</dbReference>
<dbReference type="PROSITE" id="PS51340">
    <property type="entry name" value="MOSC"/>
    <property type="match status" value="1"/>
</dbReference>
<evidence type="ECO:0000259" key="2">
    <source>
        <dbReference type="PROSITE" id="PS51340"/>
    </source>
</evidence>